<gene>
    <name evidence="2" type="ORF">HID58_004921</name>
</gene>
<name>A0ABQ8E762_BRANA</name>
<dbReference type="PANTHER" id="PTHR35769:SF2">
    <property type="entry name" value="CALCINEURIN-LIKE METALLO-PHOSPHOESTERASE SUPERFAMILY PROTEIN"/>
    <property type="match status" value="1"/>
</dbReference>
<protein>
    <recommendedName>
        <fullName evidence="4">Calcineurin-like phosphoesterase domain-containing protein</fullName>
    </recommendedName>
</protein>
<dbReference type="PANTHER" id="PTHR35769">
    <property type="entry name" value="CALCINEURIN-LIKE METALLO-PHOSPHOESTERASE SUPERFAMILY PROTEIN"/>
    <property type="match status" value="1"/>
</dbReference>
<keyword evidence="1" id="KW-1133">Transmembrane helix</keyword>
<keyword evidence="3" id="KW-1185">Reference proteome</keyword>
<evidence type="ECO:0000313" key="3">
    <source>
        <dbReference type="Proteomes" id="UP000824890"/>
    </source>
</evidence>
<dbReference type="Proteomes" id="UP000824890">
    <property type="component" value="Unassembled WGS sequence"/>
</dbReference>
<comment type="caution">
    <text evidence="2">The sequence shown here is derived from an EMBL/GenBank/DDBJ whole genome shotgun (WGS) entry which is preliminary data.</text>
</comment>
<keyword evidence="1" id="KW-0812">Transmembrane</keyword>
<dbReference type="InterPro" id="IPR027629">
    <property type="entry name" value="DevT-like"/>
</dbReference>
<organism evidence="2 3">
    <name type="scientific">Brassica napus</name>
    <name type="common">Rape</name>
    <dbReference type="NCBI Taxonomy" id="3708"/>
    <lineage>
        <taxon>Eukaryota</taxon>
        <taxon>Viridiplantae</taxon>
        <taxon>Streptophyta</taxon>
        <taxon>Embryophyta</taxon>
        <taxon>Tracheophyta</taxon>
        <taxon>Spermatophyta</taxon>
        <taxon>Magnoliopsida</taxon>
        <taxon>eudicotyledons</taxon>
        <taxon>Gunneridae</taxon>
        <taxon>Pentapetalae</taxon>
        <taxon>rosids</taxon>
        <taxon>malvids</taxon>
        <taxon>Brassicales</taxon>
        <taxon>Brassicaceae</taxon>
        <taxon>Brassiceae</taxon>
        <taxon>Brassica</taxon>
    </lineage>
</organism>
<dbReference type="EMBL" id="JAGKQM010000002">
    <property type="protein sequence ID" value="KAH0937460.1"/>
    <property type="molecule type" value="Genomic_DNA"/>
</dbReference>
<dbReference type="SUPFAM" id="SSF56300">
    <property type="entry name" value="Metallo-dependent phosphatases"/>
    <property type="match status" value="1"/>
</dbReference>
<proteinExistence type="predicted"/>
<evidence type="ECO:0000313" key="2">
    <source>
        <dbReference type="EMBL" id="KAH0937460.1"/>
    </source>
</evidence>
<reference evidence="2 3" key="1">
    <citation type="submission" date="2021-05" db="EMBL/GenBank/DDBJ databases">
        <title>Genome Assembly of Synthetic Allotetraploid Brassica napus Reveals Homoeologous Exchanges between Subgenomes.</title>
        <authorList>
            <person name="Davis J.T."/>
        </authorList>
    </citation>
    <scope>NUCLEOTIDE SEQUENCE [LARGE SCALE GENOMIC DNA]</scope>
    <source>
        <strain evidence="3">cv. Da-Ae</strain>
        <tissue evidence="2">Seedling</tissue>
    </source>
</reference>
<evidence type="ECO:0000256" key="1">
    <source>
        <dbReference type="SAM" id="Phobius"/>
    </source>
</evidence>
<evidence type="ECO:0008006" key="4">
    <source>
        <dbReference type="Google" id="ProtNLM"/>
    </source>
</evidence>
<keyword evidence="1" id="KW-0472">Membrane</keyword>
<dbReference type="InterPro" id="IPR029052">
    <property type="entry name" value="Metallo-depent_PP-like"/>
</dbReference>
<feature type="transmembrane region" description="Helical" evidence="1">
    <location>
        <begin position="81"/>
        <end position="99"/>
    </location>
</feature>
<sequence length="357" mass="39340">MASSSLVRIAVVGDVHGFWNLGEDQKALQLLQVIISIPSSSQMPFLLYSHNPLWLLNLICSRNWCSSQVILVRRMCHLCRALLLFLSLKLLFWATMMLGTPKNSQRVKQNGVQMQLDVFGFSLKELIVFLFPAATNNSLGDEHVGYQRMDFPSLKLSVVGGRPFSHGGNKLHRDKLLLKRYGVRDMNASAGSICRAALGTPEDHVVVILAHNGPTGLGSQAEDICGRDWFDEGGDHGDPDLEQALRQLKETTELSVPLVVFGHMHKELEGGKGNRKMVVEDSDNKVLYVNGAIVPRVIEINETPVGAAEPESGGTVRAFTLVEILDGKIKKVVESWVQVTGSVAKIVEDMTLFEDVT</sequence>
<accession>A0ABQ8E762</accession>